<accession>A0ABR0S9V5</accession>
<sequence>MEDFKNQHRVGGVRDMPLNTDNAAPAGNTTYGGNAFMENSSAGQNTTGHDVGLGAASNTAQVPSTGAPSQGDYDNYGTNHGDTPSGTGTGIGNKIKGMAAQGHGLGEALRANVGAAVDTMAGDKEGQARNEEIARKGRYEINERQFAPKGNKGSDQRVL</sequence>
<evidence type="ECO:0000313" key="2">
    <source>
        <dbReference type="EMBL" id="KAK5988945.1"/>
    </source>
</evidence>
<feature type="compositionally biased region" description="Polar residues" evidence="1">
    <location>
        <begin position="76"/>
        <end position="85"/>
    </location>
</feature>
<proteinExistence type="predicted"/>
<feature type="compositionally biased region" description="Basic and acidic residues" evidence="1">
    <location>
        <begin position="121"/>
        <end position="143"/>
    </location>
</feature>
<feature type="region of interest" description="Disordered" evidence="1">
    <location>
        <begin position="1"/>
        <end position="94"/>
    </location>
</feature>
<dbReference type="Proteomes" id="UP001338125">
    <property type="component" value="Unassembled WGS sequence"/>
</dbReference>
<comment type="caution">
    <text evidence="2">The sequence shown here is derived from an EMBL/GenBank/DDBJ whole genome shotgun (WGS) entry which is preliminary data.</text>
</comment>
<reference evidence="2 3" key="1">
    <citation type="submission" date="2024-01" db="EMBL/GenBank/DDBJ databases">
        <title>Complete genome of Cladobotryum mycophilum ATHUM6906.</title>
        <authorList>
            <person name="Christinaki A.C."/>
            <person name="Myridakis A.I."/>
            <person name="Kouvelis V.N."/>
        </authorList>
    </citation>
    <scope>NUCLEOTIDE SEQUENCE [LARGE SCALE GENOMIC DNA]</scope>
    <source>
        <strain evidence="2 3">ATHUM6906</strain>
    </source>
</reference>
<organism evidence="2 3">
    <name type="scientific">Cladobotryum mycophilum</name>
    <dbReference type="NCBI Taxonomy" id="491253"/>
    <lineage>
        <taxon>Eukaryota</taxon>
        <taxon>Fungi</taxon>
        <taxon>Dikarya</taxon>
        <taxon>Ascomycota</taxon>
        <taxon>Pezizomycotina</taxon>
        <taxon>Sordariomycetes</taxon>
        <taxon>Hypocreomycetidae</taxon>
        <taxon>Hypocreales</taxon>
        <taxon>Hypocreaceae</taxon>
        <taxon>Cladobotryum</taxon>
    </lineage>
</organism>
<protein>
    <recommendedName>
        <fullName evidence="4">CsbD-like domain-containing protein</fullName>
    </recommendedName>
</protein>
<feature type="compositionally biased region" description="Polar residues" evidence="1">
    <location>
        <begin position="56"/>
        <end position="68"/>
    </location>
</feature>
<feature type="compositionally biased region" description="Polar residues" evidence="1">
    <location>
        <begin position="19"/>
        <end position="48"/>
    </location>
</feature>
<evidence type="ECO:0000256" key="1">
    <source>
        <dbReference type="SAM" id="MobiDB-lite"/>
    </source>
</evidence>
<evidence type="ECO:0000313" key="3">
    <source>
        <dbReference type="Proteomes" id="UP001338125"/>
    </source>
</evidence>
<gene>
    <name evidence="2" type="ORF">PT974_10443</name>
</gene>
<dbReference type="EMBL" id="JAVFKD010000015">
    <property type="protein sequence ID" value="KAK5988945.1"/>
    <property type="molecule type" value="Genomic_DNA"/>
</dbReference>
<name>A0ABR0S9V5_9HYPO</name>
<keyword evidence="3" id="KW-1185">Reference proteome</keyword>
<evidence type="ECO:0008006" key="4">
    <source>
        <dbReference type="Google" id="ProtNLM"/>
    </source>
</evidence>
<feature type="region of interest" description="Disordered" evidence="1">
    <location>
        <begin position="120"/>
        <end position="159"/>
    </location>
</feature>